<feature type="region of interest" description="Disordered" evidence="8">
    <location>
        <begin position="59"/>
        <end position="79"/>
    </location>
</feature>
<evidence type="ECO:0000256" key="6">
    <source>
        <dbReference type="ARBA" id="ARBA00023136"/>
    </source>
</evidence>
<feature type="transmembrane region" description="Helical" evidence="9">
    <location>
        <begin position="493"/>
        <end position="513"/>
    </location>
</feature>
<dbReference type="Proteomes" id="UP000033220">
    <property type="component" value="Chromosome DSM 122"/>
</dbReference>
<dbReference type="GO" id="GO:0005886">
    <property type="term" value="C:plasma membrane"/>
    <property type="evidence" value="ECO:0007669"/>
    <property type="project" value="UniProtKB-SubCell"/>
</dbReference>
<gene>
    <name evidence="11" type="ORF">RSPPHO_02861</name>
</gene>
<dbReference type="KEGG" id="rpm:RSPPHO_02861"/>
<feature type="transmembrane region" description="Helical" evidence="9">
    <location>
        <begin position="229"/>
        <end position="247"/>
    </location>
</feature>
<evidence type="ECO:0000256" key="5">
    <source>
        <dbReference type="ARBA" id="ARBA00022989"/>
    </source>
</evidence>
<dbReference type="PRINTS" id="PR01434">
    <property type="entry name" value="NADHDHGNASE5"/>
</dbReference>
<evidence type="ECO:0000256" key="7">
    <source>
        <dbReference type="RuleBase" id="RU000320"/>
    </source>
</evidence>
<feature type="domain" description="NADH:quinone oxidoreductase/Mrp antiporter transmembrane" evidence="10">
    <location>
        <begin position="246"/>
        <end position="538"/>
    </location>
</feature>
<feature type="transmembrane region" description="Helical" evidence="9">
    <location>
        <begin position="149"/>
        <end position="171"/>
    </location>
</feature>
<feature type="transmembrane region" description="Helical" evidence="9">
    <location>
        <begin position="253"/>
        <end position="270"/>
    </location>
</feature>
<dbReference type="eggNOG" id="COG0651">
    <property type="taxonomic scope" value="Bacteria"/>
</dbReference>
<evidence type="ECO:0000256" key="2">
    <source>
        <dbReference type="ARBA" id="ARBA00005346"/>
    </source>
</evidence>
<comment type="similarity">
    <text evidence="2">Belongs to the CPA3 antiporters (TC 2.A.63) subunit D family.</text>
</comment>
<keyword evidence="11" id="KW-0560">Oxidoreductase</keyword>
<feature type="transmembrane region" description="Helical" evidence="9">
    <location>
        <begin position="569"/>
        <end position="589"/>
    </location>
</feature>
<dbReference type="STRING" id="1150469.RSPPHO_02861"/>
<feature type="transmembrane region" description="Helical" evidence="9">
    <location>
        <begin position="282"/>
        <end position="304"/>
    </location>
</feature>
<dbReference type="EMBL" id="HE663493">
    <property type="protein sequence ID" value="CCG09487.1"/>
    <property type="molecule type" value="Genomic_DNA"/>
</dbReference>
<keyword evidence="4 7" id="KW-0812">Transmembrane</keyword>
<keyword evidence="6 9" id="KW-0472">Membrane</keyword>
<keyword evidence="12" id="KW-1185">Reference proteome</keyword>
<keyword evidence="3" id="KW-1003">Cell membrane</keyword>
<proteinExistence type="inferred from homology"/>
<evidence type="ECO:0000256" key="8">
    <source>
        <dbReference type="SAM" id="MobiDB-lite"/>
    </source>
</evidence>
<dbReference type="HOGENOM" id="CLU_007100_9_3_5"/>
<reference evidence="11 12" key="1">
    <citation type="submission" date="2012-02" db="EMBL/GenBank/DDBJ databases">
        <title>Shotgun genome sequence of Phaeospirillum photometricum DSM 122.</title>
        <authorList>
            <person name="Duquesne K."/>
            <person name="Sturgis J."/>
        </authorList>
    </citation>
    <scope>NUCLEOTIDE SEQUENCE [LARGE SCALE GENOMIC DNA]</scope>
    <source>
        <strain evidence="12">DSM122</strain>
    </source>
</reference>
<feature type="transmembrane region" description="Helical" evidence="9">
    <location>
        <begin position="525"/>
        <end position="548"/>
    </location>
</feature>
<evidence type="ECO:0000313" key="12">
    <source>
        <dbReference type="Proteomes" id="UP000033220"/>
    </source>
</evidence>
<protein>
    <submittedName>
        <fullName evidence="11">NADH dehydrogenase (Quinone)</fullName>
        <ecNumber evidence="11">1.6.99.5</ecNumber>
    </submittedName>
</protein>
<sequence length="601" mass="63147">MDPGCFCRRRLVPGRHARHRRLHRQMAARVGGPRQGLVVGGRADRPGLAPDPGLCLESDRDRLFPATPGPTDERSRRGPLVHAPAGAGAGGGQHCPGLCHRPDRGLGRARCPGPAGGRHPMSVLAWILATPLLGALLVLLARRPLVRDVVLLFIAVATFLQVVPLVTPVLAGGRPAFTLLEVLPGVPLALEVEPLGLIFALLASGLWIVASLYSIGYMRANNAPGQSRFHAFFALSIAATLGVAMAGNLFTLFLFYEALTLATYPLVTHEGTPEARRAGRRYLGTLLFTSIALFLVGILWTYSLTGRLDFAPGGLLGQVPDGPMIGVLLALYVFGIGKAALMPVHGWLPAAMVAPTPVSALLHAVAVVKAGVFSVVKVIVYVFGVDRLASTGSADWLAWAAGFTVVVASLIALTRDNLKARLAYSTVSQLSYVVLAAALYVPAGIVAAAVHLVAHAFGKITLFFAAGAIYTAAHKTRVSELDGLGRVMPWTFAAFTVGALSMIGVPLTAGFLSKWLFLEGAMDSQAWGVVLVLAGSTVLNAGYFLPIVHRAFFRAPAGGQDHAPGHEAPLLLVVALSLTAIATAAVFFVPDLLLDLARGVA</sequence>
<evidence type="ECO:0000256" key="3">
    <source>
        <dbReference type="ARBA" id="ARBA00022475"/>
    </source>
</evidence>
<dbReference type="PATRIC" id="fig|1150469.3.peg.3232"/>
<evidence type="ECO:0000313" key="11">
    <source>
        <dbReference type="EMBL" id="CCG09487.1"/>
    </source>
</evidence>
<name>H6SPG2_PARPM</name>
<dbReference type="AlphaFoldDB" id="H6SPG2"/>
<evidence type="ECO:0000259" key="10">
    <source>
        <dbReference type="Pfam" id="PF00361"/>
    </source>
</evidence>
<comment type="subcellular location">
    <subcellularLocation>
        <location evidence="1">Cell membrane</location>
        <topology evidence="1">Multi-pass membrane protein</topology>
    </subcellularLocation>
    <subcellularLocation>
        <location evidence="7">Membrane</location>
        <topology evidence="7">Multi-pass membrane protein</topology>
    </subcellularLocation>
</comment>
<keyword evidence="5 9" id="KW-1133">Transmembrane helix</keyword>
<dbReference type="PANTHER" id="PTHR42703">
    <property type="entry name" value="NADH DEHYDROGENASE"/>
    <property type="match status" value="1"/>
</dbReference>
<accession>H6SPG2</accession>
<feature type="transmembrane region" description="Helical" evidence="9">
    <location>
        <begin position="123"/>
        <end position="142"/>
    </location>
</feature>
<feature type="transmembrane region" description="Helical" evidence="9">
    <location>
        <begin position="396"/>
        <end position="418"/>
    </location>
</feature>
<dbReference type="InterPro" id="IPR050586">
    <property type="entry name" value="CPA3_Na-H_Antiporter_D"/>
</dbReference>
<dbReference type="GO" id="GO:0016491">
    <property type="term" value="F:oxidoreductase activity"/>
    <property type="evidence" value="ECO:0007669"/>
    <property type="project" value="UniProtKB-KW"/>
</dbReference>
<dbReference type="InterPro" id="IPR001750">
    <property type="entry name" value="ND/Mrp_TM"/>
</dbReference>
<feature type="transmembrane region" description="Helical" evidence="9">
    <location>
        <begin position="324"/>
        <end position="348"/>
    </location>
</feature>
<evidence type="ECO:0000256" key="4">
    <source>
        <dbReference type="ARBA" id="ARBA00022692"/>
    </source>
</evidence>
<evidence type="ECO:0000256" key="1">
    <source>
        <dbReference type="ARBA" id="ARBA00004651"/>
    </source>
</evidence>
<dbReference type="EC" id="1.6.99.5" evidence="11"/>
<evidence type="ECO:0000256" key="9">
    <source>
        <dbReference type="SAM" id="Phobius"/>
    </source>
</evidence>
<feature type="transmembrane region" description="Helical" evidence="9">
    <location>
        <begin position="430"/>
        <end position="450"/>
    </location>
</feature>
<feature type="transmembrane region" description="Helical" evidence="9">
    <location>
        <begin position="195"/>
        <end position="217"/>
    </location>
</feature>
<organism evidence="11 12">
    <name type="scientific">Pararhodospirillum photometricum DSM 122</name>
    <dbReference type="NCBI Taxonomy" id="1150469"/>
    <lineage>
        <taxon>Bacteria</taxon>
        <taxon>Pseudomonadati</taxon>
        <taxon>Pseudomonadota</taxon>
        <taxon>Alphaproteobacteria</taxon>
        <taxon>Rhodospirillales</taxon>
        <taxon>Rhodospirillaceae</taxon>
        <taxon>Pararhodospirillum</taxon>
    </lineage>
</organism>
<dbReference type="Pfam" id="PF00361">
    <property type="entry name" value="Proton_antipo_M"/>
    <property type="match status" value="1"/>
</dbReference>
<feature type="transmembrane region" description="Helical" evidence="9">
    <location>
        <begin position="360"/>
        <end position="384"/>
    </location>
</feature>
<dbReference type="PANTHER" id="PTHR42703:SF1">
    <property type="entry name" value="NA(+)_H(+) ANTIPORTER SUBUNIT D1"/>
    <property type="match status" value="1"/>
</dbReference>